<reference evidence="1" key="2">
    <citation type="submission" date="2025-09" db="UniProtKB">
        <authorList>
            <consortium name="Ensembl"/>
        </authorList>
    </citation>
    <scope>IDENTIFICATION</scope>
</reference>
<name>A0A8C5NKM3_JUNHY</name>
<proteinExistence type="predicted"/>
<keyword evidence="2" id="KW-1185">Reference proteome</keyword>
<dbReference type="Ensembl" id="ENSJHYT00000006931.1">
    <property type="protein sequence ID" value="ENSJHYP00000005661.1"/>
    <property type="gene ID" value="ENSJHYG00000004607.1"/>
</dbReference>
<reference evidence="1" key="1">
    <citation type="submission" date="2025-08" db="UniProtKB">
        <authorList>
            <consortium name="Ensembl"/>
        </authorList>
    </citation>
    <scope>IDENTIFICATION</scope>
</reference>
<dbReference type="Proteomes" id="UP000694408">
    <property type="component" value="Unplaced"/>
</dbReference>
<evidence type="ECO:0000313" key="1">
    <source>
        <dbReference type="Ensembl" id="ENSJHYP00000005661.1"/>
    </source>
</evidence>
<dbReference type="AlphaFoldDB" id="A0A8C5NKM3"/>
<protein>
    <submittedName>
        <fullName evidence="1">Uncharacterized protein</fullName>
    </submittedName>
</protein>
<sequence>KQRAKMAGVTWYHSPHHTRSFQLMSAPANQAKTALGPFAKHTHKFKHVPVKDVVIGEALAVEEVAEELPQVRVVRFIIKPQRTAEVEVCRELSWREQRTADDWGLPSNLPAPTMEGLRLLIMHIK</sequence>
<evidence type="ECO:0000313" key="2">
    <source>
        <dbReference type="Proteomes" id="UP000694408"/>
    </source>
</evidence>
<organism evidence="1 2">
    <name type="scientific">Junco hyemalis</name>
    <name type="common">Dark-eyed junco</name>
    <dbReference type="NCBI Taxonomy" id="40217"/>
    <lineage>
        <taxon>Eukaryota</taxon>
        <taxon>Metazoa</taxon>
        <taxon>Chordata</taxon>
        <taxon>Craniata</taxon>
        <taxon>Vertebrata</taxon>
        <taxon>Euteleostomi</taxon>
        <taxon>Archelosauria</taxon>
        <taxon>Archosauria</taxon>
        <taxon>Dinosauria</taxon>
        <taxon>Saurischia</taxon>
        <taxon>Theropoda</taxon>
        <taxon>Coelurosauria</taxon>
        <taxon>Aves</taxon>
        <taxon>Neognathae</taxon>
        <taxon>Neoaves</taxon>
        <taxon>Telluraves</taxon>
        <taxon>Australaves</taxon>
        <taxon>Passeriformes</taxon>
        <taxon>Passerellidae</taxon>
        <taxon>Junco</taxon>
    </lineage>
</organism>
<accession>A0A8C5NKM3</accession>